<evidence type="ECO:0000313" key="4">
    <source>
        <dbReference type="EMBL" id="KZE53449.1"/>
    </source>
</evidence>
<evidence type="ECO:0000256" key="2">
    <source>
        <dbReference type="ARBA" id="ARBA00023125"/>
    </source>
</evidence>
<keyword evidence="3" id="KW-0804">Transcription</keyword>
<dbReference type="PROSITE" id="PS50995">
    <property type="entry name" value="HTH_MARR_2"/>
    <property type="match status" value="1"/>
</dbReference>
<dbReference type="InterPro" id="IPR036388">
    <property type="entry name" value="WH-like_DNA-bd_sf"/>
</dbReference>
<sequence length="141" mass="16469">MKEKRLGLMLWFRLSRVYNHSIKENNDHLKKWGLTSAQFDCLTQVGVHGKLTQKELGEKLFVTKGNITQLITKMEKLGYVQREQQWKTKTITLTASGRELYDEVVPQQEQVQATQFHGLDREEQHQLLGLLKKVQKNMESS</sequence>
<dbReference type="RefSeq" id="WP_048007211.1">
    <property type="nucleotide sequence ID" value="NZ_CP047095.1"/>
</dbReference>
<evidence type="ECO:0000256" key="3">
    <source>
        <dbReference type="ARBA" id="ARBA00023163"/>
    </source>
</evidence>
<dbReference type="EMBL" id="LQQY01000002">
    <property type="protein sequence ID" value="KZE53449.1"/>
    <property type="molecule type" value="Genomic_DNA"/>
</dbReference>
<dbReference type="PANTHER" id="PTHR42756:SF1">
    <property type="entry name" value="TRANSCRIPTIONAL REPRESSOR OF EMRAB OPERON"/>
    <property type="match status" value="1"/>
</dbReference>
<gene>
    <name evidence="4" type="ORF">AV649_11060</name>
</gene>
<dbReference type="InterPro" id="IPR000835">
    <property type="entry name" value="HTH_MarR-typ"/>
</dbReference>
<dbReference type="SMART" id="SM00347">
    <property type="entry name" value="HTH_MARR"/>
    <property type="match status" value="1"/>
</dbReference>
<reference evidence="5" key="1">
    <citation type="submission" date="2016-01" db="EMBL/GenBank/DDBJ databases">
        <title>Whole genome sequencing of Bhargavaea cecembensis T14.</title>
        <authorList>
            <person name="Hong K.W."/>
        </authorList>
    </citation>
    <scope>NUCLEOTIDE SEQUENCE [LARGE SCALE GENOMIC DNA]</scope>
    <source>
        <strain evidence="5">M19</strain>
    </source>
</reference>
<dbReference type="SUPFAM" id="SSF46785">
    <property type="entry name" value="Winged helix' DNA-binding domain"/>
    <property type="match status" value="1"/>
</dbReference>
<dbReference type="InterPro" id="IPR036390">
    <property type="entry name" value="WH_DNA-bd_sf"/>
</dbReference>
<dbReference type="Pfam" id="PF12802">
    <property type="entry name" value="MarR_2"/>
    <property type="match status" value="1"/>
</dbReference>
<protein>
    <submittedName>
        <fullName evidence="4">MarR family transcriptional regulator</fullName>
    </submittedName>
</protein>
<evidence type="ECO:0000313" key="5">
    <source>
        <dbReference type="Proteomes" id="UP000076510"/>
    </source>
</evidence>
<dbReference type="Gene3D" id="1.10.10.10">
    <property type="entry name" value="Winged helix-like DNA-binding domain superfamily/Winged helix DNA-binding domain"/>
    <property type="match status" value="1"/>
</dbReference>
<organism evidence="4 5">
    <name type="scientific">Rossellomorea marisflavi</name>
    <dbReference type="NCBI Taxonomy" id="189381"/>
    <lineage>
        <taxon>Bacteria</taxon>
        <taxon>Bacillati</taxon>
        <taxon>Bacillota</taxon>
        <taxon>Bacilli</taxon>
        <taxon>Bacillales</taxon>
        <taxon>Bacillaceae</taxon>
        <taxon>Rossellomorea</taxon>
    </lineage>
</organism>
<dbReference type="OrthoDB" id="158803at2"/>
<accession>A0A0J5YCW9</accession>
<evidence type="ECO:0000256" key="1">
    <source>
        <dbReference type="ARBA" id="ARBA00023015"/>
    </source>
</evidence>
<dbReference type="Proteomes" id="UP000076510">
    <property type="component" value="Unassembled WGS sequence"/>
</dbReference>
<name>A0A0J5YCW9_9BACI</name>
<dbReference type="PANTHER" id="PTHR42756">
    <property type="entry name" value="TRANSCRIPTIONAL REGULATOR, MARR"/>
    <property type="match status" value="1"/>
</dbReference>
<dbReference type="GO" id="GO:0003700">
    <property type="term" value="F:DNA-binding transcription factor activity"/>
    <property type="evidence" value="ECO:0007669"/>
    <property type="project" value="InterPro"/>
</dbReference>
<dbReference type="PATRIC" id="fig|189381.10.peg.291"/>
<keyword evidence="1" id="KW-0805">Transcription regulation</keyword>
<proteinExistence type="predicted"/>
<keyword evidence="2" id="KW-0238">DNA-binding</keyword>
<dbReference type="AlphaFoldDB" id="A0A0J5YCW9"/>
<dbReference type="PRINTS" id="PR00598">
    <property type="entry name" value="HTHMARR"/>
</dbReference>
<comment type="caution">
    <text evidence="4">The sequence shown here is derived from an EMBL/GenBank/DDBJ whole genome shotgun (WGS) entry which is preliminary data.</text>
</comment>
<dbReference type="GO" id="GO:0003677">
    <property type="term" value="F:DNA binding"/>
    <property type="evidence" value="ECO:0007669"/>
    <property type="project" value="UniProtKB-KW"/>
</dbReference>